<organism evidence="2 3">
    <name type="scientific">Leersia perrieri</name>
    <dbReference type="NCBI Taxonomy" id="77586"/>
    <lineage>
        <taxon>Eukaryota</taxon>
        <taxon>Viridiplantae</taxon>
        <taxon>Streptophyta</taxon>
        <taxon>Embryophyta</taxon>
        <taxon>Tracheophyta</taxon>
        <taxon>Spermatophyta</taxon>
        <taxon>Magnoliopsida</taxon>
        <taxon>Liliopsida</taxon>
        <taxon>Poales</taxon>
        <taxon>Poaceae</taxon>
        <taxon>BOP clade</taxon>
        <taxon>Oryzoideae</taxon>
        <taxon>Oryzeae</taxon>
        <taxon>Oryzinae</taxon>
        <taxon>Leersia</taxon>
    </lineage>
</organism>
<dbReference type="HOGENOM" id="CLU_2593213_0_0_1"/>
<feature type="region of interest" description="Disordered" evidence="1">
    <location>
        <begin position="38"/>
        <end position="80"/>
    </location>
</feature>
<dbReference type="EnsemblPlants" id="LPERR10G10160.1">
    <property type="protein sequence ID" value="LPERR10G10160.1"/>
    <property type="gene ID" value="LPERR10G10160"/>
</dbReference>
<feature type="compositionally biased region" description="Low complexity" evidence="1">
    <location>
        <begin position="53"/>
        <end position="70"/>
    </location>
</feature>
<evidence type="ECO:0000313" key="2">
    <source>
        <dbReference type="EnsemblPlants" id="LPERR10G10160.1"/>
    </source>
</evidence>
<accession>A0A0D9XKT0</accession>
<protein>
    <submittedName>
        <fullName evidence="2">Uncharacterized protein</fullName>
    </submittedName>
</protein>
<dbReference type="Proteomes" id="UP000032180">
    <property type="component" value="Chromosome 10"/>
</dbReference>
<dbReference type="AlphaFoldDB" id="A0A0D9XKT0"/>
<reference evidence="2 3" key="1">
    <citation type="submission" date="2012-08" db="EMBL/GenBank/DDBJ databases">
        <title>Oryza genome evolution.</title>
        <authorList>
            <person name="Wing R.A."/>
        </authorList>
    </citation>
    <scope>NUCLEOTIDE SEQUENCE</scope>
</reference>
<feature type="compositionally biased region" description="Polar residues" evidence="1">
    <location>
        <begin position="71"/>
        <end position="80"/>
    </location>
</feature>
<proteinExistence type="predicted"/>
<evidence type="ECO:0000313" key="3">
    <source>
        <dbReference type="Proteomes" id="UP000032180"/>
    </source>
</evidence>
<evidence type="ECO:0000256" key="1">
    <source>
        <dbReference type="SAM" id="MobiDB-lite"/>
    </source>
</evidence>
<sequence>MPISPLGLAIAISKVGFGGGAVLHRKLRGEHDARRRCGWTARGSSGADECARRQQPSTRSPVSSSSRSTVHIQSTCEHTQ</sequence>
<keyword evidence="3" id="KW-1185">Reference proteome</keyword>
<reference evidence="2" key="3">
    <citation type="submission" date="2015-04" db="UniProtKB">
        <authorList>
            <consortium name="EnsemblPlants"/>
        </authorList>
    </citation>
    <scope>IDENTIFICATION</scope>
</reference>
<name>A0A0D9XKT0_9ORYZ</name>
<dbReference type="Gramene" id="LPERR10G10160.1">
    <property type="protein sequence ID" value="LPERR10G10160.1"/>
    <property type="gene ID" value="LPERR10G10160"/>
</dbReference>
<reference evidence="3" key="2">
    <citation type="submission" date="2013-12" db="EMBL/GenBank/DDBJ databases">
        <authorList>
            <person name="Yu Y."/>
            <person name="Lee S."/>
            <person name="de Baynast K."/>
            <person name="Wissotski M."/>
            <person name="Liu L."/>
            <person name="Talag J."/>
            <person name="Goicoechea J."/>
            <person name="Angelova A."/>
            <person name="Jetty R."/>
            <person name="Kudrna D."/>
            <person name="Golser W."/>
            <person name="Rivera L."/>
            <person name="Zhang J."/>
            <person name="Wing R."/>
        </authorList>
    </citation>
    <scope>NUCLEOTIDE SEQUENCE</scope>
</reference>